<feature type="transmembrane region" description="Helical" evidence="5">
    <location>
        <begin position="431"/>
        <end position="456"/>
    </location>
</feature>
<feature type="transmembrane region" description="Helical" evidence="5">
    <location>
        <begin position="311"/>
        <end position="331"/>
    </location>
</feature>
<comment type="subcellular location">
    <subcellularLocation>
        <location evidence="1">Membrane</location>
        <topology evidence="1">Multi-pass membrane protein</topology>
    </subcellularLocation>
</comment>
<evidence type="ECO:0000256" key="2">
    <source>
        <dbReference type="ARBA" id="ARBA00022692"/>
    </source>
</evidence>
<keyword evidence="2 5" id="KW-0812">Transmembrane</keyword>
<dbReference type="PANTHER" id="PTHR12308">
    <property type="entry name" value="ANOCTAMIN"/>
    <property type="match status" value="1"/>
</dbReference>
<dbReference type="EMBL" id="JNBR01000032">
    <property type="protein sequence ID" value="OQS00417.1"/>
    <property type="molecule type" value="Genomic_DNA"/>
</dbReference>
<dbReference type="PANTHER" id="PTHR12308:SF73">
    <property type="entry name" value="ANOCTAMIN"/>
    <property type="match status" value="1"/>
</dbReference>
<proteinExistence type="predicted"/>
<feature type="transmembrane region" description="Helical" evidence="5">
    <location>
        <begin position="737"/>
        <end position="754"/>
    </location>
</feature>
<evidence type="ECO:0000313" key="7">
    <source>
        <dbReference type="EMBL" id="OQS00417.1"/>
    </source>
</evidence>
<gene>
    <name evidence="7" type="ORF">ACHHYP_03624</name>
</gene>
<evidence type="ECO:0000259" key="6">
    <source>
        <dbReference type="Pfam" id="PF04547"/>
    </source>
</evidence>
<comment type="caution">
    <text evidence="7">The sequence shown here is derived from an EMBL/GenBank/DDBJ whole genome shotgun (WGS) entry which is preliminary data.</text>
</comment>
<feature type="transmembrane region" description="Helical" evidence="5">
    <location>
        <begin position="286"/>
        <end position="305"/>
    </location>
</feature>
<dbReference type="InterPro" id="IPR049452">
    <property type="entry name" value="Anoctamin_TM"/>
</dbReference>
<protein>
    <submittedName>
        <fullName evidence="7">Transmembrane protein</fullName>
    </submittedName>
</protein>
<dbReference type="OrthoDB" id="296386at2759"/>
<accession>A0A1V9ZR08</accession>
<organism evidence="7 8">
    <name type="scientific">Achlya hypogyna</name>
    <name type="common">Oomycete</name>
    <name type="synonym">Protoachlya hypogyna</name>
    <dbReference type="NCBI Taxonomy" id="1202772"/>
    <lineage>
        <taxon>Eukaryota</taxon>
        <taxon>Sar</taxon>
        <taxon>Stramenopiles</taxon>
        <taxon>Oomycota</taxon>
        <taxon>Saprolegniomycetes</taxon>
        <taxon>Saprolegniales</taxon>
        <taxon>Achlyaceae</taxon>
        <taxon>Achlya</taxon>
    </lineage>
</organism>
<evidence type="ECO:0000313" key="8">
    <source>
        <dbReference type="Proteomes" id="UP000243579"/>
    </source>
</evidence>
<name>A0A1V9ZR08_ACHHY</name>
<feature type="transmembrane region" description="Helical" evidence="5">
    <location>
        <begin position="808"/>
        <end position="827"/>
    </location>
</feature>
<sequence length="893" mass="101073">MRTHDFSGAKEEEAVDDAIAHCVHEILATPPGRHQSIITRSQPPPGAVAISIPDEISSKSIFMTSSSRDSSFTATTAMSDGLEYESSKFVFDYAIIFKLGRRTAGGAKVQQLRATHFDHSAVSTVQDAARRLLRSGFHVRLETRWSEKKKAGDSHLKAILLVYAPDAILKTMRRTLEVERWVEGGRYGEHILHLASPTLTAADRLVLVDRLLRTAVEKGGVGLHDFDSAKAFPLHDDDFNRAVLGSWFYEWRDYFRNNDQHIEKIRLHFGEKAGLYFAYMDFYTKWLVPIAVWGVLIYVVSAFAATAYFQLLAITGLFVSGIWGTLFLIFWKRRRAAIRLKWGVGQLEHVNVPNPAFYGTLRLDVPTGVDKLYYPTYKRRLKYAFGYLILLAFIAVETVVTIGFVDLYFFFKSGCAGHCSTTGFENWILVLSQGIMLGIVVDIIQYQIFRVIAVALTNWENHRTEKRYESSRALKIFLWDFFGIYSWFWMCAFVYIPYGQQFSDLLNEYHVLPWPSSYRPGLLVLGNIFVTPLVVTQSLKIVFEKMIPYYLLKGAKKAIGSKGDFDVYHNAIAQDFYNTPPADAKATSPRVADILVSGLKTVSRKLSSSPRKLRASSDLDEAQSPEKSRKAFAGLAVPVTQQKTFLEQRRRFVDRVLEQAHQSPHDNFADYADTCVQFGYVSQFTCIWPFIPLCAVVNNLFEVRSSAFQLAYTSARRVPQRTASIGSWNLFLKFNNIWAIFINIALICYASGLLESFYPACHVALGQIGYGDHLPPLVPNFTCLASADRFQIFLILEVRLPALRGSCAQHTFVMLYAALYLVIPSVPSDVKRVMRKKDKEIKEHFVSQLQLSAPDPPLPAQSAHHLARLQLLTSELKTVLGRVDKALRLRTTL</sequence>
<feature type="domain" description="Anoctamin transmembrane" evidence="6">
    <location>
        <begin position="265"/>
        <end position="836"/>
    </location>
</feature>
<evidence type="ECO:0000256" key="4">
    <source>
        <dbReference type="ARBA" id="ARBA00023136"/>
    </source>
</evidence>
<keyword evidence="8" id="KW-1185">Reference proteome</keyword>
<evidence type="ECO:0000256" key="3">
    <source>
        <dbReference type="ARBA" id="ARBA00022989"/>
    </source>
</evidence>
<dbReference type="Proteomes" id="UP000243579">
    <property type="component" value="Unassembled WGS sequence"/>
</dbReference>
<keyword evidence="4 5" id="KW-0472">Membrane</keyword>
<feature type="transmembrane region" description="Helical" evidence="5">
    <location>
        <begin position="387"/>
        <end position="411"/>
    </location>
</feature>
<dbReference type="Pfam" id="PF04547">
    <property type="entry name" value="Anoctamin"/>
    <property type="match status" value="1"/>
</dbReference>
<dbReference type="AlphaFoldDB" id="A0A1V9ZR08"/>
<reference evidence="7 8" key="1">
    <citation type="journal article" date="2014" name="Genome Biol. Evol.">
        <title>The secreted proteins of Achlya hypogyna and Thraustotheca clavata identify the ancestral oomycete secretome and reveal gene acquisitions by horizontal gene transfer.</title>
        <authorList>
            <person name="Misner I."/>
            <person name="Blouin N."/>
            <person name="Leonard G."/>
            <person name="Richards T.A."/>
            <person name="Lane C.E."/>
        </authorList>
    </citation>
    <scope>NUCLEOTIDE SEQUENCE [LARGE SCALE GENOMIC DNA]</scope>
    <source>
        <strain evidence="7 8">ATCC 48635</strain>
    </source>
</reference>
<evidence type="ECO:0000256" key="5">
    <source>
        <dbReference type="SAM" id="Phobius"/>
    </source>
</evidence>
<keyword evidence="3 5" id="KW-1133">Transmembrane helix</keyword>
<dbReference type="InterPro" id="IPR007632">
    <property type="entry name" value="Anoctamin"/>
</dbReference>
<evidence type="ECO:0000256" key="1">
    <source>
        <dbReference type="ARBA" id="ARBA00004141"/>
    </source>
</evidence>
<feature type="transmembrane region" description="Helical" evidence="5">
    <location>
        <begin position="518"/>
        <end position="543"/>
    </location>
</feature>
<dbReference type="GO" id="GO:0016020">
    <property type="term" value="C:membrane"/>
    <property type="evidence" value="ECO:0007669"/>
    <property type="project" value="UniProtKB-SubCell"/>
</dbReference>
<dbReference type="GO" id="GO:0005254">
    <property type="term" value="F:chloride channel activity"/>
    <property type="evidence" value="ECO:0007669"/>
    <property type="project" value="TreeGrafter"/>
</dbReference>
<feature type="transmembrane region" description="Helical" evidence="5">
    <location>
        <begin position="477"/>
        <end position="498"/>
    </location>
</feature>